<dbReference type="AlphaFoldDB" id="A0A0H2SNT0"/>
<dbReference type="CDD" id="cd00590">
    <property type="entry name" value="RRM_SF"/>
    <property type="match status" value="2"/>
</dbReference>
<protein>
    <recommendedName>
        <fullName evidence="4">RRM domain-containing protein</fullName>
    </recommendedName>
</protein>
<sequence>MLSSLRSASTRTSLRSFIVSSSRHPACHSWQSIPQQRAVNRTIPVRSLASKSTSAHLEGLADLINETAAKSTYTPTPDSSLDGRTKSCSVFIGNLPESVDESRIREELDGFPGIDTANIRVVRRSGVKSPGHGYVDFENPVHADELVRTMAGNWFINDKKLVVQISHGSPITNKGTPSPIIVLRSLPPSADLKTVEEVFSRFEGVKNVRLFRVSENPEGVAFFVSSKYARAAMRVLANSQLTIGDRSIEATFAEQRHKSHPKSRTLRFIISRGGEDRFRKILQDNQCGTITRIKFAGRSVFVQFATLEEAIETHKKLRHLDSPDGPKVFTSVGYVRELQEGNLLLHVPQEATISPKWHFKPVEP</sequence>
<dbReference type="InterPro" id="IPR012677">
    <property type="entry name" value="Nucleotide-bd_a/b_plait_sf"/>
</dbReference>
<evidence type="ECO:0000256" key="2">
    <source>
        <dbReference type="ARBA" id="ARBA00022884"/>
    </source>
</evidence>
<dbReference type="STRING" id="27342.A0A0H2SNT0"/>
<dbReference type="SUPFAM" id="SSF54928">
    <property type="entry name" value="RNA-binding domain, RBD"/>
    <property type="match status" value="1"/>
</dbReference>
<keyword evidence="2 3" id="KW-0694">RNA-binding</keyword>
<dbReference type="InParanoid" id="A0A0H2SNT0"/>
<evidence type="ECO:0000256" key="1">
    <source>
        <dbReference type="ARBA" id="ARBA00022737"/>
    </source>
</evidence>
<dbReference type="InterPro" id="IPR000504">
    <property type="entry name" value="RRM_dom"/>
</dbReference>
<dbReference type="EMBL" id="KQ085892">
    <property type="protein sequence ID" value="KLO18731.1"/>
    <property type="molecule type" value="Genomic_DNA"/>
</dbReference>
<proteinExistence type="predicted"/>
<dbReference type="Gene3D" id="3.30.70.330">
    <property type="match status" value="2"/>
</dbReference>
<dbReference type="PANTHER" id="PTHR24012">
    <property type="entry name" value="RNA BINDING PROTEIN"/>
    <property type="match status" value="1"/>
</dbReference>
<evidence type="ECO:0000313" key="6">
    <source>
        <dbReference type="Proteomes" id="UP000053477"/>
    </source>
</evidence>
<evidence type="ECO:0000256" key="3">
    <source>
        <dbReference type="PROSITE-ProRule" id="PRU00176"/>
    </source>
</evidence>
<dbReference type="Pfam" id="PF00076">
    <property type="entry name" value="RRM_1"/>
    <property type="match status" value="2"/>
</dbReference>
<feature type="domain" description="RRM" evidence="4">
    <location>
        <begin position="179"/>
        <end position="255"/>
    </location>
</feature>
<dbReference type="GO" id="GO:0003723">
    <property type="term" value="F:RNA binding"/>
    <property type="evidence" value="ECO:0007669"/>
    <property type="project" value="UniProtKB-UniRule"/>
</dbReference>
<evidence type="ECO:0000259" key="4">
    <source>
        <dbReference type="PROSITE" id="PS50102"/>
    </source>
</evidence>
<dbReference type="OrthoDB" id="439808at2759"/>
<keyword evidence="6" id="KW-1185">Reference proteome</keyword>
<keyword evidence="1" id="KW-0677">Repeat</keyword>
<evidence type="ECO:0000313" key="5">
    <source>
        <dbReference type="EMBL" id="KLO18731.1"/>
    </source>
</evidence>
<dbReference type="Proteomes" id="UP000053477">
    <property type="component" value="Unassembled WGS sequence"/>
</dbReference>
<dbReference type="SMART" id="SM00360">
    <property type="entry name" value="RRM"/>
    <property type="match status" value="2"/>
</dbReference>
<feature type="domain" description="RRM" evidence="4">
    <location>
        <begin position="88"/>
        <end position="168"/>
    </location>
</feature>
<dbReference type="InterPro" id="IPR035979">
    <property type="entry name" value="RBD_domain_sf"/>
</dbReference>
<accession>A0A0H2SNT0</accession>
<reference evidence="5 6" key="1">
    <citation type="submission" date="2015-04" db="EMBL/GenBank/DDBJ databases">
        <title>Complete genome sequence of Schizopora paradoxa KUC8140, a cosmopolitan wood degrader in East Asia.</title>
        <authorList>
            <consortium name="DOE Joint Genome Institute"/>
            <person name="Min B."/>
            <person name="Park H."/>
            <person name="Jang Y."/>
            <person name="Kim J.-J."/>
            <person name="Kim K.H."/>
            <person name="Pangilinan J."/>
            <person name="Lipzen A."/>
            <person name="Riley R."/>
            <person name="Grigoriev I.V."/>
            <person name="Spatafora J.W."/>
            <person name="Choi I.-G."/>
        </authorList>
    </citation>
    <scope>NUCLEOTIDE SEQUENCE [LARGE SCALE GENOMIC DNA]</scope>
    <source>
        <strain evidence="5 6">KUC8140</strain>
    </source>
</reference>
<name>A0A0H2SNT0_9AGAM</name>
<dbReference type="PROSITE" id="PS50102">
    <property type="entry name" value="RRM"/>
    <property type="match status" value="2"/>
</dbReference>
<organism evidence="5 6">
    <name type="scientific">Schizopora paradoxa</name>
    <dbReference type="NCBI Taxonomy" id="27342"/>
    <lineage>
        <taxon>Eukaryota</taxon>
        <taxon>Fungi</taxon>
        <taxon>Dikarya</taxon>
        <taxon>Basidiomycota</taxon>
        <taxon>Agaricomycotina</taxon>
        <taxon>Agaricomycetes</taxon>
        <taxon>Hymenochaetales</taxon>
        <taxon>Schizoporaceae</taxon>
        <taxon>Schizopora</taxon>
    </lineage>
</organism>
<gene>
    <name evidence="5" type="ORF">SCHPADRAFT_924975</name>
</gene>